<dbReference type="Proteomes" id="UP000324222">
    <property type="component" value="Unassembled WGS sequence"/>
</dbReference>
<dbReference type="AlphaFoldDB" id="A0A5B7FFK1"/>
<proteinExistence type="predicted"/>
<evidence type="ECO:0000313" key="2">
    <source>
        <dbReference type="Proteomes" id="UP000324222"/>
    </source>
</evidence>
<organism evidence="1 2">
    <name type="scientific">Portunus trituberculatus</name>
    <name type="common">Swimming crab</name>
    <name type="synonym">Neptunus trituberculatus</name>
    <dbReference type="NCBI Taxonomy" id="210409"/>
    <lineage>
        <taxon>Eukaryota</taxon>
        <taxon>Metazoa</taxon>
        <taxon>Ecdysozoa</taxon>
        <taxon>Arthropoda</taxon>
        <taxon>Crustacea</taxon>
        <taxon>Multicrustacea</taxon>
        <taxon>Malacostraca</taxon>
        <taxon>Eumalacostraca</taxon>
        <taxon>Eucarida</taxon>
        <taxon>Decapoda</taxon>
        <taxon>Pleocyemata</taxon>
        <taxon>Brachyura</taxon>
        <taxon>Eubrachyura</taxon>
        <taxon>Portunoidea</taxon>
        <taxon>Portunidae</taxon>
        <taxon>Portuninae</taxon>
        <taxon>Portunus</taxon>
    </lineage>
</organism>
<accession>A0A5B7FFK1</accession>
<protein>
    <submittedName>
        <fullName evidence="1">Uncharacterized protein</fullName>
    </submittedName>
</protein>
<comment type="caution">
    <text evidence="1">The sequence shown here is derived from an EMBL/GenBank/DDBJ whole genome shotgun (WGS) entry which is preliminary data.</text>
</comment>
<sequence length="131" mass="14467">MQVSWTPAPAVVVTTGPWVISGGSGGTYTVSLAVWDLTPGMSLQPVTWHWKRGKCVRVVVQSDPRVCSNIGVSNTEHFYPTLLLPEGSWNTWIQFLDNGRLAPQLKSLFCLLPRKAHTVIPNNSPFPLQNL</sequence>
<name>A0A5B7FFK1_PORTR</name>
<gene>
    <name evidence="1" type="ORF">E2C01_037668</name>
</gene>
<evidence type="ECO:0000313" key="1">
    <source>
        <dbReference type="EMBL" id="MPC44009.1"/>
    </source>
</evidence>
<keyword evidence="2" id="KW-1185">Reference proteome</keyword>
<reference evidence="1 2" key="1">
    <citation type="submission" date="2019-05" db="EMBL/GenBank/DDBJ databases">
        <title>Another draft genome of Portunus trituberculatus and its Hox gene families provides insights of decapod evolution.</title>
        <authorList>
            <person name="Jeong J.-H."/>
            <person name="Song I."/>
            <person name="Kim S."/>
            <person name="Choi T."/>
            <person name="Kim D."/>
            <person name="Ryu S."/>
            <person name="Kim W."/>
        </authorList>
    </citation>
    <scope>NUCLEOTIDE SEQUENCE [LARGE SCALE GENOMIC DNA]</scope>
    <source>
        <tissue evidence="1">Muscle</tissue>
    </source>
</reference>
<dbReference type="EMBL" id="VSRR010006082">
    <property type="protein sequence ID" value="MPC44009.1"/>
    <property type="molecule type" value="Genomic_DNA"/>
</dbReference>